<keyword evidence="5" id="KW-1185">Reference proteome</keyword>
<protein>
    <submittedName>
        <fullName evidence="4">Bicaudal D-related protein homolog</fullName>
    </submittedName>
</protein>
<dbReference type="Proteomes" id="UP000299102">
    <property type="component" value="Unassembled WGS sequence"/>
</dbReference>
<feature type="region of interest" description="Disordered" evidence="3">
    <location>
        <begin position="552"/>
        <end position="579"/>
    </location>
</feature>
<sequence length="612" mass="69612">MAITYNEKKTSFTRGFTRVYVTKAVPISIHIDIGIGIKRAIRIGIKSGTEVGIKELEQEKHLLKRRLDTTQGEYEARILELQNDIRELTTKIDSRDTNVKQRLLRIKFIFIDFHFVLPKLISSHALSCRARRPAAGAEIAAVASAARADSPHCLIFFRDQNNVFHQRLSRPRCHSNPSVQFFCYKTHSYLRLRHARTRAELIAGTAASIMHYLSNRYRDNVVHTPPSRIRLSACLSAPALRHAAARRRPPRGTAAAEIKRDLAALKLRRTRNNNDVKHDQRHRKNNELLYIRFHGLRFPHSIALPDARPRLSSRSRPAVECPYFDNGRAHTSFCRYALSKSSSRWPASSTSLLRPRKTEQIWTTQLTILPLQQWDPKSTIVSGDLLASLNDCSKGQSTSRYRPREEEKAGLIAELTAQNSRLTAQLKESSATEAQLLAQLEGLKDQYIMRKTSLQVAYAFLTFLNIVQDHVQSLESLKAELALVCDKKADLERRLTGSLKDKENLMQQLDEANDRIMALERQLKEQETLYQNTLKELERLQRSHDTLAERLGAPDSTDVADPGRSLHAELEAGPDDRDDSWLRSEAISVYKQLRALALQLNTGHDDDSGESN</sequence>
<dbReference type="InterPro" id="IPR051149">
    <property type="entry name" value="Spindly/BICDR_Dynein_Adapter"/>
</dbReference>
<feature type="coiled-coil region" evidence="2">
    <location>
        <begin position="474"/>
        <end position="550"/>
    </location>
</feature>
<evidence type="ECO:0000313" key="5">
    <source>
        <dbReference type="Proteomes" id="UP000299102"/>
    </source>
</evidence>
<evidence type="ECO:0000256" key="3">
    <source>
        <dbReference type="SAM" id="MobiDB-lite"/>
    </source>
</evidence>
<name>A0A4C1YWV7_EUMVA</name>
<proteinExistence type="predicted"/>
<dbReference type="PANTHER" id="PTHR32123:SF13">
    <property type="entry name" value="BICAUDAL D-RELATED PROTEIN HOMOLOG"/>
    <property type="match status" value="1"/>
</dbReference>
<dbReference type="OrthoDB" id="9451547at2759"/>
<keyword evidence="1 2" id="KW-0175">Coiled coil</keyword>
<feature type="coiled-coil region" evidence="2">
    <location>
        <begin position="53"/>
        <end position="91"/>
    </location>
</feature>
<gene>
    <name evidence="4" type="ORF">EVAR_66139_1</name>
</gene>
<dbReference type="STRING" id="151549.A0A4C1YWV7"/>
<feature type="coiled-coil region" evidence="2">
    <location>
        <begin position="412"/>
        <end position="446"/>
    </location>
</feature>
<dbReference type="PANTHER" id="PTHR32123">
    <property type="entry name" value="BICD FAMILY-LIKE CARGO ADAPTER"/>
    <property type="match status" value="1"/>
</dbReference>
<dbReference type="AlphaFoldDB" id="A0A4C1YWV7"/>
<evidence type="ECO:0000313" key="4">
    <source>
        <dbReference type="EMBL" id="GBP80588.1"/>
    </source>
</evidence>
<comment type="caution">
    <text evidence="4">The sequence shown here is derived from an EMBL/GenBank/DDBJ whole genome shotgun (WGS) entry which is preliminary data.</text>
</comment>
<accession>A0A4C1YWV7</accession>
<evidence type="ECO:0000256" key="2">
    <source>
        <dbReference type="SAM" id="Coils"/>
    </source>
</evidence>
<evidence type="ECO:0000256" key="1">
    <source>
        <dbReference type="ARBA" id="ARBA00023054"/>
    </source>
</evidence>
<reference evidence="4 5" key="1">
    <citation type="journal article" date="2019" name="Commun. Biol.">
        <title>The bagworm genome reveals a unique fibroin gene that provides high tensile strength.</title>
        <authorList>
            <person name="Kono N."/>
            <person name="Nakamura H."/>
            <person name="Ohtoshi R."/>
            <person name="Tomita M."/>
            <person name="Numata K."/>
            <person name="Arakawa K."/>
        </authorList>
    </citation>
    <scope>NUCLEOTIDE SEQUENCE [LARGE SCALE GENOMIC DNA]</scope>
</reference>
<organism evidence="4 5">
    <name type="scientific">Eumeta variegata</name>
    <name type="common">Bagworm moth</name>
    <name type="synonym">Eumeta japonica</name>
    <dbReference type="NCBI Taxonomy" id="151549"/>
    <lineage>
        <taxon>Eukaryota</taxon>
        <taxon>Metazoa</taxon>
        <taxon>Ecdysozoa</taxon>
        <taxon>Arthropoda</taxon>
        <taxon>Hexapoda</taxon>
        <taxon>Insecta</taxon>
        <taxon>Pterygota</taxon>
        <taxon>Neoptera</taxon>
        <taxon>Endopterygota</taxon>
        <taxon>Lepidoptera</taxon>
        <taxon>Glossata</taxon>
        <taxon>Ditrysia</taxon>
        <taxon>Tineoidea</taxon>
        <taxon>Psychidae</taxon>
        <taxon>Oiketicinae</taxon>
        <taxon>Eumeta</taxon>
    </lineage>
</organism>
<dbReference type="EMBL" id="BGZK01001469">
    <property type="protein sequence ID" value="GBP80588.1"/>
    <property type="molecule type" value="Genomic_DNA"/>
</dbReference>